<organism evidence="1 2">
    <name type="scientific">Mucilaginibacter mallensis</name>
    <dbReference type="NCBI Taxonomy" id="652787"/>
    <lineage>
        <taxon>Bacteria</taxon>
        <taxon>Pseudomonadati</taxon>
        <taxon>Bacteroidota</taxon>
        <taxon>Sphingobacteriia</taxon>
        <taxon>Sphingobacteriales</taxon>
        <taxon>Sphingobacteriaceae</taxon>
        <taxon>Mucilaginibacter</taxon>
    </lineage>
</organism>
<dbReference type="PANTHER" id="PTHR41244">
    <property type="entry name" value="RHAMNAN SYNTHESIS F"/>
    <property type="match status" value="1"/>
</dbReference>
<dbReference type="InterPro" id="IPR032719">
    <property type="entry name" value="WbsX"/>
</dbReference>
<dbReference type="RefSeq" id="WP_091375998.1">
    <property type="nucleotide sequence ID" value="NZ_LT629740.1"/>
</dbReference>
<dbReference type="AlphaFoldDB" id="A0A1H2ALJ0"/>
<sequence>MVKTSTSSTPKPRILAYYLPQYHPIQENDEWWGKGFTEWVSVASAKPLFKGHEQPKIPGELGFYDLRLEESRIAQAEIAAKYGVEGFCYWHYWLGNGKRLLERPFNEVLESGKPDFPFCLGWANHSWKGVFFGAKNQTLVEQTYGDLKDHQEHFDYLLKAFKDKRYIKLGNKPLLYIYKAQDIPDCKKVLDFWRNLAIKEGFDGIHFIGENVKPADREKYGLDGLAFPRHREIEYGDTDLITNKYLRFIYHKIKKIAPGLKVYNYKDAIKTFLKPGEYQHNEYPCIVPGWDTTPRLGKKAVILKDSTPELFKQHVKEVLNRVSHKPDDSNFIFIKSWNEWAEGNYMEPDWKNGSKYLEVLKEALDEQ</sequence>
<keyword evidence="2" id="KW-1185">Reference proteome</keyword>
<protein>
    <submittedName>
        <fullName evidence="1">Glycosyltransferase WbsX</fullName>
    </submittedName>
</protein>
<evidence type="ECO:0000313" key="2">
    <source>
        <dbReference type="Proteomes" id="UP000199679"/>
    </source>
</evidence>
<keyword evidence="1" id="KW-0808">Transferase</keyword>
<dbReference type="PANTHER" id="PTHR41244:SF1">
    <property type="entry name" value="GLYCOSYLTRANSFERASE"/>
    <property type="match status" value="1"/>
</dbReference>
<evidence type="ECO:0000313" key="1">
    <source>
        <dbReference type="EMBL" id="SDT46793.1"/>
    </source>
</evidence>
<reference evidence="1 2" key="1">
    <citation type="submission" date="2016-10" db="EMBL/GenBank/DDBJ databases">
        <authorList>
            <person name="de Groot N.N."/>
        </authorList>
    </citation>
    <scope>NUCLEOTIDE SEQUENCE [LARGE SCALE GENOMIC DNA]</scope>
    <source>
        <strain evidence="1 2">MP1X4</strain>
    </source>
</reference>
<name>A0A1H2ALJ0_MUCMA</name>
<gene>
    <name evidence="1" type="ORF">SAMN05216490_3594</name>
</gene>
<dbReference type="STRING" id="652787.SAMN05216490_3594"/>
<dbReference type="CDD" id="cd11579">
    <property type="entry name" value="Glyco_tran_WbsX"/>
    <property type="match status" value="1"/>
</dbReference>
<dbReference type="Gene3D" id="3.20.20.80">
    <property type="entry name" value="Glycosidases"/>
    <property type="match status" value="1"/>
</dbReference>
<proteinExistence type="predicted"/>
<dbReference type="GO" id="GO:0016740">
    <property type="term" value="F:transferase activity"/>
    <property type="evidence" value="ECO:0007669"/>
    <property type="project" value="UniProtKB-KW"/>
</dbReference>
<dbReference type="Pfam" id="PF14307">
    <property type="entry name" value="Glyco_tran_WbsX"/>
    <property type="match status" value="1"/>
</dbReference>
<dbReference type="EMBL" id="LT629740">
    <property type="protein sequence ID" value="SDT46793.1"/>
    <property type="molecule type" value="Genomic_DNA"/>
</dbReference>
<accession>A0A1H2ALJ0</accession>
<dbReference type="OrthoDB" id="9816424at2"/>
<dbReference type="Proteomes" id="UP000199679">
    <property type="component" value="Chromosome I"/>
</dbReference>